<feature type="coiled-coil region" evidence="4">
    <location>
        <begin position="295"/>
        <end position="322"/>
    </location>
</feature>
<evidence type="ECO:0000256" key="3">
    <source>
        <dbReference type="ARBA" id="ARBA00023242"/>
    </source>
</evidence>
<reference evidence="6" key="1">
    <citation type="submission" date="2023-06" db="EMBL/GenBank/DDBJ databases">
        <authorList>
            <person name="Delattre M."/>
        </authorList>
    </citation>
    <scope>NUCLEOTIDE SEQUENCE</scope>
    <source>
        <strain evidence="6">AF72</strain>
    </source>
</reference>
<evidence type="ECO:0000313" key="7">
    <source>
        <dbReference type="Proteomes" id="UP001177023"/>
    </source>
</evidence>
<evidence type="ECO:0000256" key="5">
    <source>
        <dbReference type="SAM" id="MobiDB-lite"/>
    </source>
</evidence>
<dbReference type="GO" id="GO:0000445">
    <property type="term" value="C:THO complex part of transcription export complex"/>
    <property type="evidence" value="ECO:0007669"/>
    <property type="project" value="TreeGrafter"/>
</dbReference>
<keyword evidence="7" id="KW-1185">Reference proteome</keyword>
<comment type="caution">
    <text evidence="6">The sequence shown here is derived from an EMBL/GenBank/DDBJ whole genome shotgun (WGS) entry which is preliminary data.</text>
</comment>
<gene>
    <name evidence="6" type="ORF">MSPICULIGERA_LOCUS23605</name>
</gene>
<sequence>MPAPKRTASTEGNSSTSPVKRTRQNSREDSDSAKERKPEATPKKEAKVEPKTVEKPTPTKEVPKTSPRKEVQSGGTPVIAPASPVKEPEAAKRRQIEAPTPEADAKKPAAAAARPQVKRAPISAGTIEQKPATGVKVPAKKPVVEPKKEFYALEDKLATDLGADAILANFTTAAEKMNTMLEAARKVKDPVPFSALATVAALRRCMRQMMVNNRQIKEEISASLKSVEQRDLDLQNTRSEIQHVQKEIARCLEFRSIDEEIELDPVELFYANAPEAVSNPEVTKDNEHEQRLARLRWEMQQREELTDTLSELEVRRNVLVSQIGKKEARLKSMRPKIKSVGKTVRHLRDSFGAVASNSEEISRAPSS</sequence>
<proteinExistence type="inferred from homology"/>
<dbReference type="PANTHER" id="PTHR13375:SF3">
    <property type="entry name" value="THO COMPLEX SUBUNIT 5 HOMOLOG"/>
    <property type="match status" value="1"/>
</dbReference>
<protein>
    <submittedName>
        <fullName evidence="6">Uncharacterized protein</fullName>
    </submittedName>
</protein>
<feature type="compositionally biased region" description="Basic and acidic residues" evidence="5">
    <location>
        <begin position="25"/>
        <end position="71"/>
    </location>
</feature>
<feature type="non-terminal residue" evidence="6">
    <location>
        <position position="367"/>
    </location>
</feature>
<dbReference type="AlphaFoldDB" id="A0AA36GAW8"/>
<evidence type="ECO:0000256" key="1">
    <source>
        <dbReference type="ARBA" id="ARBA00004123"/>
    </source>
</evidence>
<feature type="compositionally biased region" description="Low complexity" evidence="5">
    <location>
        <begin position="98"/>
        <end position="121"/>
    </location>
</feature>
<dbReference type="EMBL" id="CATQJA010002706">
    <property type="protein sequence ID" value="CAJ0585591.1"/>
    <property type="molecule type" value="Genomic_DNA"/>
</dbReference>
<dbReference type="GO" id="GO:0003729">
    <property type="term" value="F:mRNA binding"/>
    <property type="evidence" value="ECO:0007669"/>
    <property type="project" value="TreeGrafter"/>
</dbReference>
<comment type="subcellular location">
    <subcellularLocation>
        <location evidence="1">Nucleus</location>
    </subcellularLocation>
</comment>
<evidence type="ECO:0000313" key="6">
    <source>
        <dbReference type="EMBL" id="CAJ0585591.1"/>
    </source>
</evidence>
<keyword evidence="4" id="KW-0175">Coiled coil</keyword>
<keyword evidence="3" id="KW-0539">Nucleus</keyword>
<dbReference type="PANTHER" id="PTHR13375">
    <property type="entry name" value="FMS INTERACTING PROTEIN"/>
    <property type="match status" value="1"/>
</dbReference>
<comment type="similarity">
    <text evidence="2">Belongs to the THOC5 family.</text>
</comment>
<evidence type="ECO:0000256" key="4">
    <source>
        <dbReference type="SAM" id="Coils"/>
    </source>
</evidence>
<dbReference type="Proteomes" id="UP001177023">
    <property type="component" value="Unassembled WGS sequence"/>
</dbReference>
<organism evidence="6 7">
    <name type="scientific">Mesorhabditis spiculigera</name>
    <dbReference type="NCBI Taxonomy" id="96644"/>
    <lineage>
        <taxon>Eukaryota</taxon>
        <taxon>Metazoa</taxon>
        <taxon>Ecdysozoa</taxon>
        <taxon>Nematoda</taxon>
        <taxon>Chromadorea</taxon>
        <taxon>Rhabditida</taxon>
        <taxon>Rhabditina</taxon>
        <taxon>Rhabditomorpha</taxon>
        <taxon>Rhabditoidea</taxon>
        <taxon>Rhabditidae</taxon>
        <taxon>Mesorhabditinae</taxon>
        <taxon>Mesorhabditis</taxon>
    </lineage>
</organism>
<dbReference type="Pfam" id="PF09766">
    <property type="entry name" value="FmiP_Thoc5"/>
    <property type="match status" value="1"/>
</dbReference>
<feature type="compositionally biased region" description="Basic and acidic residues" evidence="5">
    <location>
        <begin position="86"/>
        <end position="96"/>
    </location>
</feature>
<accession>A0AA36GAW8</accession>
<name>A0AA36GAW8_9BILA</name>
<dbReference type="InterPro" id="IPR019163">
    <property type="entry name" value="THO_Thoc5"/>
</dbReference>
<feature type="compositionally biased region" description="Polar residues" evidence="5">
    <location>
        <begin position="7"/>
        <end position="19"/>
    </location>
</feature>
<feature type="region of interest" description="Disordered" evidence="5">
    <location>
        <begin position="1"/>
        <end position="126"/>
    </location>
</feature>
<evidence type="ECO:0000256" key="2">
    <source>
        <dbReference type="ARBA" id="ARBA00008044"/>
    </source>
</evidence>
<dbReference type="GO" id="GO:0006406">
    <property type="term" value="P:mRNA export from nucleus"/>
    <property type="evidence" value="ECO:0007669"/>
    <property type="project" value="TreeGrafter"/>
</dbReference>